<dbReference type="PANTHER" id="PTHR31131:SF6">
    <property type="entry name" value="CASTOR ACT DOMAIN-CONTAINING PROTEIN"/>
    <property type="match status" value="1"/>
</dbReference>
<organism evidence="2 3">
    <name type="scientific">Halosaccharopolyspora lacisalsi</name>
    <dbReference type="NCBI Taxonomy" id="1000566"/>
    <lineage>
        <taxon>Bacteria</taxon>
        <taxon>Bacillati</taxon>
        <taxon>Actinomycetota</taxon>
        <taxon>Actinomycetes</taxon>
        <taxon>Pseudonocardiales</taxon>
        <taxon>Pseudonocardiaceae</taxon>
        <taxon>Halosaccharopolyspora</taxon>
    </lineage>
</organism>
<protein>
    <recommendedName>
        <fullName evidence="1">CASTOR ACT domain-containing protein</fullName>
    </recommendedName>
</protein>
<dbReference type="InterPro" id="IPR051719">
    <property type="entry name" value="CASTOR_mTORC1"/>
</dbReference>
<reference evidence="2 3" key="1">
    <citation type="submission" date="2020-07" db="EMBL/GenBank/DDBJ databases">
        <title>Sequencing the genomes of 1000 actinobacteria strains.</title>
        <authorList>
            <person name="Klenk H.-P."/>
        </authorList>
    </citation>
    <scope>NUCLEOTIDE SEQUENCE [LARGE SCALE GENOMIC DNA]</scope>
    <source>
        <strain evidence="2 3">DSM 45975</strain>
    </source>
</reference>
<dbReference type="InterPro" id="IPR027795">
    <property type="entry name" value="CASTOR_ACT_dom"/>
</dbReference>
<dbReference type="PANTHER" id="PTHR31131">
    <property type="entry name" value="CHROMOSOME 1, WHOLE GENOME SHOTGUN SEQUENCE"/>
    <property type="match status" value="1"/>
</dbReference>
<dbReference type="Pfam" id="PF13840">
    <property type="entry name" value="ACT_7"/>
    <property type="match status" value="1"/>
</dbReference>
<comment type="caution">
    <text evidence="2">The sequence shown here is derived from an EMBL/GenBank/DDBJ whole genome shotgun (WGS) entry which is preliminary data.</text>
</comment>
<accession>A0A839E3V3</accession>
<dbReference type="AlphaFoldDB" id="A0A839E3V3"/>
<dbReference type="Proteomes" id="UP000569329">
    <property type="component" value="Unassembled WGS sequence"/>
</dbReference>
<dbReference type="SUPFAM" id="SSF55021">
    <property type="entry name" value="ACT-like"/>
    <property type="match status" value="1"/>
</dbReference>
<evidence type="ECO:0000313" key="2">
    <source>
        <dbReference type="EMBL" id="MBA8826051.1"/>
    </source>
</evidence>
<dbReference type="InterPro" id="IPR045865">
    <property type="entry name" value="ACT-like_dom_sf"/>
</dbReference>
<evidence type="ECO:0000259" key="1">
    <source>
        <dbReference type="Pfam" id="PF13840"/>
    </source>
</evidence>
<proteinExistence type="predicted"/>
<name>A0A839E3V3_9PSEU</name>
<sequence>MTGLTVRWHDEQLAVGLVPSSAAPVELGEAPIRARLSTAEGDTIVFAYRATIDVETRTGADLHIEGPFRALEVQGPLDFSLTGILASLLAPLAEAEISVFTLSTFDTDWVLVPAALTGAATSALTAAGHTVSAGAEYEESQ</sequence>
<dbReference type="EMBL" id="JACGWZ010000004">
    <property type="protein sequence ID" value="MBA8826051.1"/>
    <property type="molecule type" value="Genomic_DNA"/>
</dbReference>
<dbReference type="RefSeq" id="WP_182545273.1">
    <property type="nucleotide sequence ID" value="NZ_JACGWZ010000004.1"/>
</dbReference>
<feature type="domain" description="CASTOR ACT" evidence="1">
    <location>
        <begin position="66"/>
        <end position="125"/>
    </location>
</feature>
<gene>
    <name evidence="2" type="ORF">FHX42_003417</name>
</gene>
<evidence type="ECO:0000313" key="3">
    <source>
        <dbReference type="Proteomes" id="UP000569329"/>
    </source>
</evidence>
<keyword evidence="3" id="KW-1185">Reference proteome</keyword>
<dbReference type="Gene3D" id="3.30.2130.10">
    <property type="entry name" value="VC0802-like"/>
    <property type="match status" value="1"/>
</dbReference>